<evidence type="ECO:0000256" key="4">
    <source>
        <dbReference type="SAM" id="MobiDB-lite"/>
    </source>
</evidence>
<evidence type="ECO:0000256" key="2">
    <source>
        <dbReference type="ARBA" id="ARBA00022737"/>
    </source>
</evidence>
<reference evidence="7" key="1">
    <citation type="submission" date="2016-04" db="UniProtKB">
        <authorList>
            <consortium name="WormBaseParasite"/>
        </authorList>
    </citation>
    <scope>IDENTIFICATION</scope>
</reference>
<dbReference type="Proteomes" id="UP000267027">
    <property type="component" value="Unassembled WGS sequence"/>
</dbReference>
<keyword evidence="1 3" id="KW-0853">WD repeat</keyword>
<feature type="repeat" description="WD" evidence="3">
    <location>
        <begin position="188"/>
        <end position="229"/>
    </location>
</feature>
<dbReference type="OMA" id="KVAFDPY"/>
<evidence type="ECO:0000313" key="6">
    <source>
        <dbReference type="Proteomes" id="UP000267027"/>
    </source>
</evidence>
<dbReference type="STRING" id="334426.A0A158PK69"/>
<evidence type="ECO:0000313" key="5">
    <source>
        <dbReference type="EMBL" id="VDM61263.1"/>
    </source>
</evidence>
<accession>A0A158PK69</accession>
<reference evidence="5 6" key="2">
    <citation type="submission" date="2018-11" db="EMBL/GenBank/DDBJ databases">
        <authorList>
            <consortium name="Pathogen Informatics"/>
        </authorList>
    </citation>
    <scope>NUCLEOTIDE SEQUENCE [LARGE SCALE GENOMIC DNA]</scope>
    <source>
        <strain evidence="5 6">Costa Rica</strain>
    </source>
</reference>
<evidence type="ECO:0000313" key="7">
    <source>
        <dbReference type="WBParaSite" id="ACOC_0000967701-mRNA-1"/>
    </source>
</evidence>
<dbReference type="AlphaFoldDB" id="A0A158PK69"/>
<dbReference type="Gene3D" id="2.130.10.10">
    <property type="entry name" value="YVTN repeat-like/Quinoprotein amine dehydrogenase"/>
    <property type="match status" value="1"/>
</dbReference>
<dbReference type="Pfam" id="PF00400">
    <property type="entry name" value="WD40"/>
    <property type="match status" value="1"/>
</dbReference>
<dbReference type="OrthoDB" id="3367at2759"/>
<gene>
    <name evidence="5" type="ORF">ACOC_LOCUS9678</name>
</gene>
<dbReference type="InterPro" id="IPR001680">
    <property type="entry name" value="WD40_rpt"/>
</dbReference>
<proteinExistence type="predicted"/>
<dbReference type="PANTHER" id="PTHR14107:SF16">
    <property type="entry name" value="AT02583P"/>
    <property type="match status" value="1"/>
</dbReference>
<keyword evidence="2" id="KW-0677">Repeat</keyword>
<protein>
    <submittedName>
        <fullName evidence="7">WD_REPEATS_REGION domain-containing protein</fullName>
    </submittedName>
</protein>
<sequence length="501" mass="55806">QEHDALDFDENCREELAAADRICFNVGRELYVYLYKGIHTAADLSKPIDKRVYKGTYPTCHHFNQETATKYQASRLYNEERFIDKTGVTCLRWVPGQRHHFLVSYTSGYMYLYNEELQCPLAPPGEKYTVFMCKAKTTRNPVYRWQIGEGSINQFAFSGPDAKMLATVGHDGYLRIFNYHQMELLSYMKSYFGGLLTLAWSPDSKLIVTGGEDDLLTIYNVNEKRVVCRGQGHKSWISQVQFDPYMCSLDNDNEINGFGALDVGSDDEKSFHAHGGVQNGQNSSANTTVGSGGLCYRIGSVGHDTQLCLWDITEDMLKPANVQRHRNSTIIAPVLGLEVQTSSSRLDPLCEASPVQSAETTKPKKKKGFHRRGFNLGRLSGSGSDRRRLESPGSMASAALDEARLLGTRVCPRMEDIPVIEPLICKKIAHERLTVLEFRRDCLVTACQEGFICTWARPGMAPTNLVKRDVNSPSALSSPSGFHDGITVGTWGNIANAQALG</sequence>
<evidence type="ECO:0000256" key="3">
    <source>
        <dbReference type="PROSITE-ProRule" id="PRU00221"/>
    </source>
</evidence>
<dbReference type="InterPro" id="IPR015943">
    <property type="entry name" value="WD40/YVTN_repeat-like_dom_sf"/>
</dbReference>
<name>A0A158PK69_ANGCS</name>
<feature type="region of interest" description="Disordered" evidence="4">
    <location>
        <begin position="351"/>
        <end position="373"/>
    </location>
</feature>
<dbReference type="PANTHER" id="PTHR14107">
    <property type="entry name" value="WD REPEAT PROTEIN"/>
    <property type="match status" value="1"/>
</dbReference>
<dbReference type="SUPFAM" id="SSF50978">
    <property type="entry name" value="WD40 repeat-like"/>
    <property type="match status" value="1"/>
</dbReference>
<dbReference type="PROSITE" id="PS50082">
    <property type="entry name" value="WD_REPEATS_2"/>
    <property type="match status" value="1"/>
</dbReference>
<evidence type="ECO:0000256" key="1">
    <source>
        <dbReference type="ARBA" id="ARBA00022574"/>
    </source>
</evidence>
<dbReference type="InterPro" id="IPR036322">
    <property type="entry name" value="WD40_repeat_dom_sf"/>
</dbReference>
<dbReference type="WBParaSite" id="ACOC_0000967701-mRNA-1">
    <property type="protein sequence ID" value="ACOC_0000967701-mRNA-1"/>
    <property type="gene ID" value="ACOC_0000967701"/>
</dbReference>
<feature type="compositionally biased region" description="Basic residues" evidence="4">
    <location>
        <begin position="363"/>
        <end position="373"/>
    </location>
</feature>
<dbReference type="InterPro" id="IPR051362">
    <property type="entry name" value="WD_repeat_creC_regulators"/>
</dbReference>
<organism evidence="7">
    <name type="scientific">Angiostrongylus costaricensis</name>
    <name type="common">Nematode worm</name>
    <dbReference type="NCBI Taxonomy" id="334426"/>
    <lineage>
        <taxon>Eukaryota</taxon>
        <taxon>Metazoa</taxon>
        <taxon>Ecdysozoa</taxon>
        <taxon>Nematoda</taxon>
        <taxon>Chromadorea</taxon>
        <taxon>Rhabditida</taxon>
        <taxon>Rhabditina</taxon>
        <taxon>Rhabditomorpha</taxon>
        <taxon>Strongyloidea</taxon>
        <taxon>Metastrongylidae</taxon>
        <taxon>Angiostrongylus</taxon>
    </lineage>
</organism>
<keyword evidence="6" id="KW-1185">Reference proteome</keyword>
<dbReference type="EMBL" id="UYYA01004335">
    <property type="protein sequence ID" value="VDM61263.1"/>
    <property type="molecule type" value="Genomic_DNA"/>
</dbReference>
<dbReference type="SMART" id="SM00320">
    <property type="entry name" value="WD40"/>
    <property type="match status" value="4"/>
</dbReference>